<dbReference type="Proteomes" id="UP000734854">
    <property type="component" value="Unassembled WGS sequence"/>
</dbReference>
<organism evidence="4 5">
    <name type="scientific">Zingiber officinale</name>
    <name type="common">Ginger</name>
    <name type="synonym">Amomum zingiber</name>
    <dbReference type="NCBI Taxonomy" id="94328"/>
    <lineage>
        <taxon>Eukaryota</taxon>
        <taxon>Viridiplantae</taxon>
        <taxon>Streptophyta</taxon>
        <taxon>Embryophyta</taxon>
        <taxon>Tracheophyta</taxon>
        <taxon>Spermatophyta</taxon>
        <taxon>Magnoliopsida</taxon>
        <taxon>Liliopsida</taxon>
        <taxon>Zingiberales</taxon>
        <taxon>Zingiberaceae</taxon>
        <taxon>Zingiber</taxon>
    </lineage>
</organism>
<dbReference type="PROSITE" id="PS51084">
    <property type="entry name" value="HIT_2"/>
    <property type="match status" value="1"/>
</dbReference>
<dbReference type="AlphaFoldDB" id="A0A8J5K929"/>
<dbReference type="InterPro" id="IPR036265">
    <property type="entry name" value="HIT-like_sf"/>
</dbReference>
<keyword evidence="5" id="KW-1185">Reference proteome</keyword>
<dbReference type="Gene3D" id="3.30.428.10">
    <property type="entry name" value="HIT-like"/>
    <property type="match status" value="1"/>
</dbReference>
<dbReference type="EMBL" id="JACMSC010000018">
    <property type="protein sequence ID" value="KAG6476685.1"/>
    <property type="molecule type" value="Genomic_DNA"/>
</dbReference>
<evidence type="ECO:0000259" key="3">
    <source>
        <dbReference type="PROSITE" id="PS51084"/>
    </source>
</evidence>
<dbReference type="PANTHER" id="PTHR47670">
    <property type="entry name" value="ADENYLYLSULFATASE HINT3"/>
    <property type="match status" value="1"/>
</dbReference>
<gene>
    <name evidence="4" type="ORF">ZIOFF_065931</name>
</gene>
<name>A0A8J5K929_ZINOF</name>
<dbReference type="InterPro" id="IPR011146">
    <property type="entry name" value="HIT-like"/>
</dbReference>
<evidence type="ECO:0000313" key="4">
    <source>
        <dbReference type="EMBL" id="KAG6476685.1"/>
    </source>
</evidence>
<dbReference type="InterPro" id="IPR001310">
    <property type="entry name" value="Histidine_triad_HIT"/>
</dbReference>
<evidence type="ECO:0000313" key="5">
    <source>
        <dbReference type="Proteomes" id="UP000734854"/>
    </source>
</evidence>
<evidence type="ECO:0000256" key="1">
    <source>
        <dbReference type="PROSITE-ProRule" id="PRU00464"/>
    </source>
</evidence>
<protein>
    <recommendedName>
        <fullName evidence="3">HIT domain-containing protein</fullName>
    </recommendedName>
</protein>
<dbReference type="Pfam" id="PF01230">
    <property type="entry name" value="HIT"/>
    <property type="match status" value="1"/>
</dbReference>
<accession>A0A8J5K929</accession>
<dbReference type="PRINTS" id="PR00332">
    <property type="entry name" value="HISTRIAD"/>
</dbReference>
<dbReference type="PANTHER" id="PTHR47670:SF1">
    <property type="entry name" value="ADENYLYLSULFATASE HINT3"/>
    <property type="match status" value="1"/>
</dbReference>
<dbReference type="SUPFAM" id="SSF54197">
    <property type="entry name" value="HIT-like"/>
    <property type="match status" value="1"/>
</dbReference>
<dbReference type="GO" id="GO:0009150">
    <property type="term" value="P:purine ribonucleotide metabolic process"/>
    <property type="evidence" value="ECO:0007669"/>
    <property type="project" value="TreeGrafter"/>
</dbReference>
<comment type="caution">
    <text evidence="4">The sequence shown here is derived from an EMBL/GenBank/DDBJ whole genome shotgun (WGS) entry which is preliminary data.</text>
</comment>
<feature type="region of interest" description="Disordered" evidence="2">
    <location>
        <begin position="1"/>
        <end position="49"/>
    </location>
</feature>
<dbReference type="GO" id="GO:0047627">
    <property type="term" value="F:adenylylsulfatase activity"/>
    <property type="evidence" value="ECO:0007669"/>
    <property type="project" value="TreeGrafter"/>
</dbReference>
<proteinExistence type="predicted"/>
<comment type="caution">
    <text evidence="1">Lacks conserved residue(s) required for the propagation of feature annotation.</text>
</comment>
<dbReference type="GO" id="GO:0006790">
    <property type="term" value="P:sulfur compound metabolic process"/>
    <property type="evidence" value="ECO:0007669"/>
    <property type="project" value="TreeGrafter"/>
</dbReference>
<evidence type="ECO:0000256" key="2">
    <source>
        <dbReference type="SAM" id="MobiDB-lite"/>
    </source>
</evidence>
<reference evidence="4 5" key="1">
    <citation type="submission" date="2020-08" db="EMBL/GenBank/DDBJ databases">
        <title>Plant Genome Project.</title>
        <authorList>
            <person name="Zhang R.-G."/>
        </authorList>
    </citation>
    <scope>NUCLEOTIDE SEQUENCE [LARGE SCALE GENOMIC DNA]</scope>
    <source>
        <tissue evidence="4">Rhizome</tissue>
    </source>
</reference>
<feature type="domain" description="HIT" evidence="3">
    <location>
        <begin position="57"/>
        <end position="152"/>
    </location>
</feature>
<sequence>MAHRRIAVFSSHLSPAGPTPSGVAQRSPEPDEPPCVATSSCSAGDAESQRDGEAGCIFCRIIRGESPAFKLYEDDVCICILDSNPLTSGHSLIIPKSHSPSLESTSPSVIASMCSKIPFLSNCIMQATQCGRLLFKETHLHIIPRKAGDQLWPSESFQRQPIESNQEIVDLVNSVRDLVSSRS</sequence>